<evidence type="ECO:0000259" key="2">
    <source>
        <dbReference type="Pfam" id="PF13400"/>
    </source>
</evidence>
<dbReference type="SUPFAM" id="SSF53300">
    <property type="entry name" value="vWA-like"/>
    <property type="match status" value="1"/>
</dbReference>
<evidence type="ECO:0000313" key="3">
    <source>
        <dbReference type="EMBL" id="NUB44153.1"/>
    </source>
</evidence>
<organism evidence="3 4">
    <name type="scientific">Fertoeibacter niger</name>
    <dbReference type="NCBI Taxonomy" id="2656921"/>
    <lineage>
        <taxon>Bacteria</taxon>
        <taxon>Pseudomonadati</taxon>
        <taxon>Pseudomonadota</taxon>
        <taxon>Alphaproteobacteria</taxon>
        <taxon>Rhodobacterales</taxon>
        <taxon>Paracoccaceae</taxon>
        <taxon>Fertoeibacter</taxon>
    </lineage>
</organism>
<comment type="caution">
    <text evidence="3">The sequence shown here is derived from an EMBL/GenBank/DDBJ whole genome shotgun (WGS) entry which is preliminary data.</text>
</comment>
<reference evidence="3" key="1">
    <citation type="submission" date="2020-05" db="EMBL/GenBank/DDBJ databases">
        <title>Fertoebacter nigrum gen. nov., sp. nov., a new member of the family Rhodobacteraceae.</title>
        <authorList>
            <person name="Szuroczki S."/>
            <person name="Abbaszade G."/>
            <person name="Buni D."/>
            <person name="Schumann P."/>
            <person name="Toth E."/>
        </authorList>
    </citation>
    <scope>NUCLEOTIDE SEQUENCE</scope>
    <source>
        <strain evidence="3">RG-N-1a</strain>
    </source>
</reference>
<proteinExistence type="predicted"/>
<keyword evidence="4" id="KW-1185">Reference proteome</keyword>
<gene>
    <name evidence="3" type="ORF">GEU84_007150</name>
</gene>
<dbReference type="EMBL" id="WHUT02000003">
    <property type="protein sequence ID" value="NUB44153.1"/>
    <property type="molecule type" value="Genomic_DNA"/>
</dbReference>
<feature type="domain" description="Putative Flp pilus-assembly TadG-like N-terminal" evidence="2">
    <location>
        <begin position="27"/>
        <end position="74"/>
    </location>
</feature>
<evidence type="ECO:0000256" key="1">
    <source>
        <dbReference type="SAM" id="Phobius"/>
    </source>
</evidence>
<dbReference type="InterPro" id="IPR036465">
    <property type="entry name" value="vWFA_dom_sf"/>
</dbReference>
<name>A0A8X8H242_9RHOB</name>
<sequence length="572" mass="63238">MTHPTSPHLGQQPRKARIIGRFARDEGGALIIFTLMLFVLMVMMGGMAVDLMRYEATRTALQQVSDRSVLAAAALSQDLDREGVVEDYFDKEGFSAYLVDVSSDEGLNFANVAVTAEVPLQPFFMHMLGIDNLNAPAASAAEQRITNVEIAMVLDVSRSMVVTPSRIVNLKSAAREFVRTVRGNDPENRISISLVPYNGQVNLGQTLREKYNETHVHGMTDVNCLDLPTNTFSAPGLSRSTALAMTPHADAYSSSDNTNGFVSFTSTDYAIPNPLNRWCPPMPDNIVRVHQNNVETLEAQIEALDAIGATSIDLGMKWGAVMLDPGTRGIVTEMVNAGQVPAVFAGRPFDYTDREAMKVIVLMTDGENFDETRIRDAYRTGDSTIWRGNSDNNYSAFHASRVSTNTSTAICNSRPFYVPHRNQWHSRPWNGTVPSSTACYSQTATYTGVTRQTWQQLWSNQRVSWVAWQLYARALGGTNSGNRNTQYNTWMNNFREVIDSTDMDDRLQDICNSVKANNVIVFGIAFEATSHGINTVRNCATSNSHFFDADGLEIATAFRAIASQISTLRLTQ</sequence>
<keyword evidence="1" id="KW-1133">Transmembrane helix</keyword>
<evidence type="ECO:0000313" key="4">
    <source>
        <dbReference type="Proteomes" id="UP000484076"/>
    </source>
</evidence>
<dbReference type="Gene3D" id="3.40.50.410">
    <property type="entry name" value="von Willebrand factor, type A domain"/>
    <property type="match status" value="1"/>
</dbReference>
<dbReference type="Proteomes" id="UP000484076">
    <property type="component" value="Unassembled WGS sequence"/>
</dbReference>
<protein>
    <submittedName>
        <fullName evidence="3">VWA domain-containing protein</fullName>
    </submittedName>
</protein>
<feature type="transmembrane region" description="Helical" evidence="1">
    <location>
        <begin position="27"/>
        <end position="49"/>
    </location>
</feature>
<dbReference type="InterPro" id="IPR028087">
    <property type="entry name" value="Tad_N"/>
</dbReference>
<accession>A0A8X8H242</accession>
<dbReference type="RefSeq" id="WP_152824625.1">
    <property type="nucleotide sequence ID" value="NZ_WHUT02000003.1"/>
</dbReference>
<dbReference type="Pfam" id="PF13400">
    <property type="entry name" value="Tad"/>
    <property type="match status" value="1"/>
</dbReference>
<dbReference type="AlphaFoldDB" id="A0A8X8H242"/>
<keyword evidence="1" id="KW-0472">Membrane</keyword>
<keyword evidence="1" id="KW-0812">Transmembrane</keyword>